<dbReference type="RefSeq" id="WP_163285237.1">
    <property type="nucleotide sequence ID" value="NZ_JAAGVY010000016.1"/>
</dbReference>
<dbReference type="CDD" id="cd17535">
    <property type="entry name" value="REC_NarL-like"/>
    <property type="match status" value="1"/>
</dbReference>
<feature type="domain" description="HTH luxR-type" evidence="6">
    <location>
        <begin position="147"/>
        <end position="212"/>
    </location>
</feature>
<dbReference type="Pfam" id="PF00072">
    <property type="entry name" value="Response_reg"/>
    <property type="match status" value="1"/>
</dbReference>
<evidence type="ECO:0000259" key="6">
    <source>
        <dbReference type="PROSITE" id="PS50043"/>
    </source>
</evidence>
<evidence type="ECO:0000256" key="1">
    <source>
        <dbReference type="ARBA" id="ARBA00022553"/>
    </source>
</evidence>
<dbReference type="PRINTS" id="PR00038">
    <property type="entry name" value="HTHLUXR"/>
</dbReference>
<dbReference type="InterPro" id="IPR011006">
    <property type="entry name" value="CheY-like_superfamily"/>
</dbReference>
<dbReference type="PROSITE" id="PS50043">
    <property type="entry name" value="HTH_LUXR_2"/>
    <property type="match status" value="1"/>
</dbReference>
<keyword evidence="3" id="KW-0238">DNA-binding</keyword>
<dbReference type="InterPro" id="IPR058245">
    <property type="entry name" value="NreC/VraR/RcsB-like_REC"/>
</dbReference>
<protein>
    <submittedName>
        <fullName evidence="8">Response regulator transcription factor</fullName>
    </submittedName>
</protein>
<keyword evidence="4" id="KW-0804">Transcription</keyword>
<evidence type="ECO:0000256" key="2">
    <source>
        <dbReference type="ARBA" id="ARBA00023015"/>
    </source>
</evidence>
<keyword evidence="9" id="KW-1185">Reference proteome</keyword>
<evidence type="ECO:0000259" key="7">
    <source>
        <dbReference type="PROSITE" id="PS50110"/>
    </source>
</evidence>
<dbReference type="PROSITE" id="PS50110">
    <property type="entry name" value="RESPONSE_REGULATORY"/>
    <property type="match status" value="1"/>
</dbReference>
<evidence type="ECO:0000313" key="9">
    <source>
        <dbReference type="Proteomes" id="UP000486602"/>
    </source>
</evidence>
<dbReference type="SMART" id="SM00421">
    <property type="entry name" value="HTH_LUXR"/>
    <property type="match status" value="1"/>
</dbReference>
<feature type="modified residue" description="4-aspartylphosphate" evidence="5">
    <location>
        <position position="55"/>
    </location>
</feature>
<dbReference type="EMBL" id="JAAGVY010000016">
    <property type="protein sequence ID" value="NEN23843.1"/>
    <property type="molecule type" value="Genomic_DNA"/>
</dbReference>
<dbReference type="GO" id="GO:0000160">
    <property type="term" value="P:phosphorelay signal transduction system"/>
    <property type="evidence" value="ECO:0007669"/>
    <property type="project" value="InterPro"/>
</dbReference>
<dbReference type="AlphaFoldDB" id="A0A7K3WQA9"/>
<dbReference type="InterPro" id="IPR016032">
    <property type="entry name" value="Sig_transdc_resp-reg_C-effctor"/>
</dbReference>
<dbReference type="GO" id="GO:0003677">
    <property type="term" value="F:DNA binding"/>
    <property type="evidence" value="ECO:0007669"/>
    <property type="project" value="UniProtKB-KW"/>
</dbReference>
<proteinExistence type="predicted"/>
<dbReference type="PANTHER" id="PTHR43214:SF41">
    <property type="entry name" value="NITRATE_NITRITE RESPONSE REGULATOR PROTEIN NARP"/>
    <property type="match status" value="1"/>
</dbReference>
<evidence type="ECO:0000256" key="3">
    <source>
        <dbReference type="ARBA" id="ARBA00023125"/>
    </source>
</evidence>
<dbReference type="Pfam" id="PF00196">
    <property type="entry name" value="GerE"/>
    <property type="match status" value="1"/>
</dbReference>
<dbReference type="GO" id="GO:0006355">
    <property type="term" value="P:regulation of DNA-templated transcription"/>
    <property type="evidence" value="ECO:0007669"/>
    <property type="project" value="InterPro"/>
</dbReference>
<sequence>MKKRILLVDDHQMFLDGLIEILAQDSNIQIVGAAKNGIEAMNLLKETEVDILISDISMPLMNGEELLLHTKKEYPHIKVILLTMDDSGKAITKLIEGGADSYLFKNSSKDELLHAIDKIATGEQFFGPQIQKALLDNIIPNRKQITINEVRESLTAREKQILVMIADEFTQSEIAEKLFISPNTVVYHKRKLMLLLEVKSVAGLVRKAAELDLL</sequence>
<dbReference type="InterPro" id="IPR001789">
    <property type="entry name" value="Sig_transdc_resp-reg_receiver"/>
</dbReference>
<keyword evidence="2" id="KW-0805">Transcription regulation</keyword>
<dbReference type="Proteomes" id="UP000486602">
    <property type="component" value="Unassembled WGS sequence"/>
</dbReference>
<reference evidence="8 9" key="1">
    <citation type="submission" date="2020-02" db="EMBL/GenBank/DDBJ databases">
        <title>Out from the shadows clarifying the taxonomy of the family Cryomorphaceae and related taxa by utilizing the GTDB taxonomic framework.</title>
        <authorList>
            <person name="Bowman J.P."/>
        </authorList>
    </citation>
    <scope>NUCLEOTIDE SEQUENCE [LARGE SCALE GENOMIC DNA]</scope>
    <source>
        <strain evidence="8 9">QSSC 1-22</strain>
    </source>
</reference>
<dbReference type="PANTHER" id="PTHR43214">
    <property type="entry name" value="TWO-COMPONENT RESPONSE REGULATOR"/>
    <property type="match status" value="1"/>
</dbReference>
<keyword evidence="1 5" id="KW-0597">Phosphoprotein</keyword>
<accession>A0A7K3WQA9</accession>
<dbReference type="InterPro" id="IPR000792">
    <property type="entry name" value="Tscrpt_reg_LuxR_C"/>
</dbReference>
<dbReference type="SUPFAM" id="SSF46894">
    <property type="entry name" value="C-terminal effector domain of the bipartite response regulators"/>
    <property type="match status" value="1"/>
</dbReference>
<dbReference type="CDD" id="cd06170">
    <property type="entry name" value="LuxR_C_like"/>
    <property type="match status" value="1"/>
</dbReference>
<evidence type="ECO:0000256" key="5">
    <source>
        <dbReference type="PROSITE-ProRule" id="PRU00169"/>
    </source>
</evidence>
<feature type="domain" description="Response regulatory" evidence="7">
    <location>
        <begin position="4"/>
        <end position="120"/>
    </location>
</feature>
<name>A0A7K3WQA9_9FLAO</name>
<dbReference type="Gene3D" id="3.40.50.2300">
    <property type="match status" value="1"/>
</dbReference>
<evidence type="ECO:0000313" key="8">
    <source>
        <dbReference type="EMBL" id="NEN23843.1"/>
    </source>
</evidence>
<organism evidence="8 9">
    <name type="scientific">Cryomorpha ignava</name>
    <dbReference type="NCBI Taxonomy" id="101383"/>
    <lineage>
        <taxon>Bacteria</taxon>
        <taxon>Pseudomonadati</taxon>
        <taxon>Bacteroidota</taxon>
        <taxon>Flavobacteriia</taxon>
        <taxon>Flavobacteriales</taxon>
        <taxon>Cryomorphaceae</taxon>
        <taxon>Cryomorpha</taxon>
    </lineage>
</organism>
<dbReference type="SMART" id="SM00448">
    <property type="entry name" value="REC"/>
    <property type="match status" value="1"/>
</dbReference>
<comment type="caution">
    <text evidence="8">The sequence shown here is derived from an EMBL/GenBank/DDBJ whole genome shotgun (WGS) entry which is preliminary data.</text>
</comment>
<dbReference type="InterPro" id="IPR039420">
    <property type="entry name" value="WalR-like"/>
</dbReference>
<evidence type="ECO:0000256" key="4">
    <source>
        <dbReference type="ARBA" id="ARBA00023163"/>
    </source>
</evidence>
<gene>
    <name evidence="8" type="ORF">G3O08_10050</name>
</gene>
<dbReference type="SUPFAM" id="SSF52172">
    <property type="entry name" value="CheY-like"/>
    <property type="match status" value="1"/>
</dbReference>